<comment type="caution">
    <text evidence="2">The sequence shown here is derived from an EMBL/GenBank/DDBJ whole genome shotgun (WGS) entry which is preliminary data.</text>
</comment>
<keyword evidence="1" id="KW-0812">Transmembrane</keyword>
<dbReference type="PANTHER" id="PTHR39556">
    <property type="entry name" value="PROTEIN, PUTATIVE-RELATED"/>
    <property type="match status" value="1"/>
</dbReference>
<name>A0A2G6E8W8_9BACT</name>
<dbReference type="Pfam" id="PF04165">
    <property type="entry name" value="DUF401"/>
    <property type="match status" value="1"/>
</dbReference>
<feature type="transmembrane region" description="Helical" evidence="1">
    <location>
        <begin position="28"/>
        <end position="49"/>
    </location>
</feature>
<dbReference type="PANTHER" id="PTHR39556:SF1">
    <property type="entry name" value="PROTEIN, PUTATIVE-RELATED"/>
    <property type="match status" value="1"/>
</dbReference>
<feature type="transmembrane region" description="Helical" evidence="1">
    <location>
        <begin position="128"/>
        <end position="148"/>
    </location>
</feature>
<dbReference type="AlphaFoldDB" id="A0A2G6E8W8"/>
<feature type="transmembrane region" description="Helical" evidence="1">
    <location>
        <begin position="61"/>
        <end position="82"/>
    </location>
</feature>
<evidence type="ECO:0000313" key="3">
    <source>
        <dbReference type="Proteomes" id="UP000229740"/>
    </source>
</evidence>
<proteinExistence type="predicted"/>
<sequence>MSTRGLACACIGRMFHDTIKFCGSEMDILWGTPILLKVSLVFVQILLLIRKKFQLGTAMIAGALVLGLWCRMSAGELAYSIATTMLDVKTILLSLVVVLILILSRSLEHLEQMKRLLTSFKGLVSNDRFNLVLFPALIGLLPMPGGAIFSAPMVEELGREHHLNVIELLVPVYLGVCLALISMMWRFLCSKRCWWIVVP</sequence>
<keyword evidence="1" id="KW-0472">Membrane</keyword>
<protein>
    <submittedName>
        <fullName evidence="2">Uncharacterized protein</fullName>
    </submittedName>
</protein>
<evidence type="ECO:0000313" key="2">
    <source>
        <dbReference type="EMBL" id="PID58211.1"/>
    </source>
</evidence>
<reference evidence="2 3" key="1">
    <citation type="submission" date="2017-10" db="EMBL/GenBank/DDBJ databases">
        <title>Novel microbial diversity and functional potential in the marine mammal oral microbiome.</title>
        <authorList>
            <person name="Dudek N.K."/>
            <person name="Sun C.L."/>
            <person name="Burstein D."/>
            <person name="Kantor R.S."/>
            <person name="Aliaga Goltsman D.S."/>
            <person name="Bik E.M."/>
            <person name="Thomas B.C."/>
            <person name="Banfield J.F."/>
            <person name="Relman D.A."/>
        </authorList>
    </citation>
    <scope>NUCLEOTIDE SEQUENCE [LARGE SCALE GENOMIC DNA]</scope>
    <source>
        <strain evidence="2">DOLZORAL124_49_17</strain>
    </source>
</reference>
<dbReference type="InterPro" id="IPR007294">
    <property type="entry name" value="DUF401"/>
</dbReference>
<organism evidence="2 3">
    <name type="scientific">candidate division KSB3 bacterium</name>
    <dbReference type="NCBI Taxonomy" id="2044937"/>
    <lineage>
        <taxon>Bacteria</taxon>
        <taxon>candidate division KSB3</taxon>
    </lineage>
</organism>
<feature type="transmembrane region" description="Helical" evidence="1">
    <location>
        <begin position="168"/>
        <end position="188"/>
    </location>
</feature>
<evidence type="ECO:0000256" key="1">
    <source>
        <dbReference type="SAM" id="Phobius"/>
    </source>
</evidence>
<gene>
    <name evidence="2" type="ORF">CSB45_03850</name>
</gene>
<keyword evidence="1" id="KW-1133">Transmembrane helix</keyword>
<feature type="transmembrane region" description="Helical" evidence="1">
    <location>
        <begin position="88"/>
        <end position="107"/>
    </location>
</feature>
<accession>A0A2G6E8W8</accession>
<dbReference type="EMBL" id="PDPS01000023">
    <property type="protein sequence ID" value="PID58211.1"/>
    <property type="molecule type" value="Genomic_DNA"/>
</dbReference>
<dbReference type="Proteomes" id="UP000229740">
    <property type="component" value="Unassembled WGS sequence"/>
</dbReference>